<organism evidence="2 3">
    <name type="scientific">Flavobacterium aquaticum</name>
    <dbReference type="NCBI Taxonomy" id="1236486"/>
    <lineage>
        <taxon>Bacteria</taxon>
        <taxon>Pseudomonadati</taxon>
        <taxon>Bacteroidota</taxon>
        <taxon>Flavobacteriia</taxon>
        <taxon>Flavobacteriales</taxon>
        <taxon>Flavobacteriaceae</taxon>
        <taxon>Flavobacterium</taxon>
    </lineage>
</organism>
<reference evidence="2 3" key="1">
    <citation type="submission" date="2018-06" db="EMBL/GenBank/DDBJ databases">
        <title>Genomic Encyclopedia of Type Strains, Phase III (KMG-III): the genomes of soil and plant-associated and newly described type strains.</title>
        <authorList>
            <person name="Whitman W."/>
        </authorList>
    </citation>
    <scope>NUCLEOTIDE SEQUENCE [LARGE SCALE GENOMIC DNA]</scope>
    <source>
        <strain evidence="2 3">CGMCC 1.12398</strain>
    </source>
</reference>
<dbReference type="Proteomes" id="UP000249620">
    <property type="component" value="Unassembled WGS sequence"/>
</dbReference>
<name>A0A327YZC6_9FLAO</name>
<evidence type="ECO:0000313" key="2">
    <source>
        <dbReference type="EMBL" id="RAK25297.1"/>
    </source>
</evidence>
<evidence type="ECO:0000259" key="1">
    <source>
        <dbReference type="Pfam" id="PF25109"/>
    </source>
</evidence>
<sequence length="155" mass="18249">MKKRILKDEPKYTLQNPDLPKAIICDLDGTLALMNGRNPFDAARCEHDTLNEPVGNLLRNYKKLGYQILLVSGREEQFKPQTLLFLEKHAIAFDALIMRKTKDFRKDAIIKTEIYNEQIKDNYFIEFVLDDRNQVVDMWRKELGLPCFQVFYGDF</sequence>
<dbReference type="InterPro" id="IPR023214">
    <property type="entry name" value="HAD_sf"/>
</dbReference>
<dbReference type="EMBL" id="QLMI01000001">
    <property type="protein sequence ID" value="RAK25297.1"/>
    <property type="molecule type" value="Genomic_DNA"/>
</dbReference>
<dbReference type="AlphaFoldDB" id="A0A327YZC6"/>
<protein>
    <recommendedName>
        <fullName evidence="1">Polynucleotide kinase PNKP phosphatase domain-containing protein</fullName>
    </recommendedName>
</protein>
<dbReference type="SUPFAM" id="SSF56784">
    <property type="entry name" value="HAD-like"/>
    <property type="match status" value="1"/>
</dbReference>
<feature type="domain" description="Polynucleotide kinase PNKP phosphatase" evidence="1">
    <location>
        <begin position="20"/>
        <end position="155"/>
    </location>
</feature>
<dbReference type="RefSeq" id="WP_181452323.1">
    <property type="nucleotide sequence ID" value="NZ_QLMI01000001.1"/>
</dbReference>
<dbReference type="Pfam" id="PF25109">
    <property type="entry name" value="HAD_PNKP"/>
    <property type="match status" value="1"/>
</dbReference>
<keyword evidence="3" id="KW-1185">Reference proteome</keyword>
<dbReference type="InterPro" id="IPR056782">
    <property type="entry name" value="HAD_PNKP"/>
</dbReference>
<gene>
    <name evidence="2" type="ORF">B0I03_101462</name>
</gene>
<dbReference type="InterPro" id="IPR036412">
    <property type="entry name" value="HAD-like_sf"/>
</dbReference>
<proteinExistence type="predicted"/>
<accession>A0A327YZC6</accession>
<dbReference type="Gene3D" id="3.40.50.1000">
    <property type="entry name" value="HAD superfamily/HAD-like"/>
    <property type="match status" value="1"/>
</dbReference>
<evidence type="ECO:0000313" key="3">
    <source>
        <dbReference type="Proteomes" id="UP000249620"/>
    </source>
</evidence>
<comment type="caution">
    <text evidence="2">The sequence shown here is derived from an EMBL/GenBank/DDBJ whole genome shotgun (WGS) entry which is preliminary data.</text>
</comment>